<dbReference type="InterPro" id="IPR002317">
    <property type="entry name" value="Ser-tRNA-ligase_type_1"/>
</dbReference>
<dbReference type="InterPro" id="IPR010978">
    <property type="entry name" value="tRNA-bd_arm"/>
</dbReference>
<comment type="catalytic activity">
    <reaction evidence="10 12">
        <text>tRNA(Sec) + L-serine + ATP = L-seryl-tRNA(Sec) + AMP + diphosphate + H(+)</text>
        <dbReference type="Rhea" id="RHEA:42580"/>
        <dbReference type="Rhea" id="RHEA-COMP:9742"/>
        <dbReference type="Rhea" id="RHEA-COMP:10128"/>
        <dbReference type="ChEBI" id="CHEBI:15378"/>
        <dbReference type="ChEBI" id="CHEBI:30616"/>
        <dbReference type="ChEBI" id="CHEBI:33019"/>
        <dbReference type="ChEBI" id="CHEBI:33384"/>
        <dbReference type="ChEBI" id="CHEBI:78442"/>
        <dbReference type="ChEBI" id="CHEBI:78533"/>
        <dbReference type="ChEBI" id="CHEBI:456215"/>
        <dbReference type="EC" id="6.1.1.11"/>
    </reaction>
</comment>
<dbReference type="SUPFAM" id="SSF55681">
    <property type="entry name" value="Class II aaRS and biotin synthetases"/>
    <property type="match status" value="1"/>
</dbReference>
<feature type="binding site" evidence="12">
    <location>
        <begin position="231"/>
        <end position="233"/>
    </location>
    <ligand>
        <name>L-serine</name>
        <dbReference type="ChEBI" id="CHEBI:33384"/>
    </ligand>
</feature>
<evidence type="ECO:0000256" key="1">
    <source>
        <dbReference type="ARBA" id="ARBA00004496"/>
    </source>
</evidence>
<dbReference type="Proteomes" id="UP001625389">
    <property type="component" value="Unassembled WGS sequence"/>
</dbReference>
<keyword evidence="13" id="KW-0175">Coiled coil</keyword>
<feature type="binding site" evidence="12">
    <location>
        <position position="285"/>
    </location>
    <ligand>
        <name>L-serine</name>
        <dbReference type="ChEBI" id="CHEBI:33384"/>
    </ligand>
</feature>
<dbReference type="RefSeq" id="WP_125549955.1">
    <property type="nucleotide sequence ID" value="NZ_JBGQPK010000025.1"/>
</dbReference>
<comment type="subcellular location">
    <subcellularLocation>
        <location evidence="1 12">Cytoplasm</location>
    </subcellularLocation>
</comment>
<dbReference type="Gene3D" id="1.10.287.40">
    <property type="entry name" value="Serine-tRNA synthetase, tRNA binding domain"/>
    <property type="match status" value="1"/>
</dbReference>
<dbReference type="Pfam" id="PF00587">
    <property type="entry name" value="tRNA-synt_2b"/>
    <property type="match status" value="1"/>
</dbReference>
<keyword evidence="7 12" id="KW-0067">ATP-binding</keyword>
<dbReference type="Pfam" id="PF02403">
    <property type="entry name" value="Seryl_tRNA_N"/>
    <property type="match status" value="1"/>
</dbReference>
<evidence type="ECO:0000256" key="12">
    <source>
        <dbReference type="HAMAP-Rule" id="MF_00176"/>
    </source>
</evidence>
<evidence type="ECO:0000256" key="3">
    <source>
        <dbReference type="ARBA" id="ARBA00010728"/>
    </source>
</evidence>
<dbReference type="EC" id="6.1.1.11" evidence="12"/>
<evidence type="ECO:0000256" key="8">
    <source>
        <dbReference type="ARBA" id="ARBA00022917"/>
    </source>
</evidence>
<reference evidence="15 16" key="1">
    <citation type="submission" date="2024-08" db="EMBL/GenBank/DDBJ databases">
        <authorList>
            <person name="Arias E."/>
        </authorList>
    </citation>
    <scope>NUCLEOTIDE SEQUENCE [LARGE SCALE GENOMIC DNA]</scope>
    <source>
        <strain evidence="15 16">FAM 25317</strain>
    </source>
</reference>
<keyword evidence="8 12" id="KW-0648">Protein biosynthesis</keyword>
<dbReference type="InterPro" id="IPR042103">
    <property type="entry name" value="SerRS_1_N_sf"/>
</dbReference>
<organism evidence="15 16">
    <name type="scientific">Loigolactobacillus zhaoyuanensis</name>
    <dbReference type="NCBI Taxonomy" id="2486017"/>
    <lineage>
        <taxon>Bacteria</taxon>
        <taxon>Bacillati</taxon>
        <taxon>Bacillota</taxon>
        <taxon>Bacilli</taxon>
        <taxon>Lactobacillales</taxon>
        <taxon>Lactobacillaceae</taxon>
        <taxon>Loigolactobacillus</taxon>
    </lineage>
</organism>
<feature type="binding site" evidence="12">
    <location>
        <position position="384"/>
    </location>
    <ligand>
        <name>L-serine</name>
        <dbReference type="ChEBI" id="CHEBI:33384"/>
    </ligand>
</feature>
<dbReference type="InterPro" id="IPR015866">
    <property type="entry name" value="Ser-tRNA-synth_1_N"/>
</dbReference>
<protein>
    <recommendedName>
        <fullName evidence="12">Serine--tRNA ligase</fullName>
        <ecNumber evidence="12">6.1.1.11</ecNumber>
    </recommendedName>
    <alternativeName>
        <fullName evidence="12">Seryl-tRNA synthetase</fullName>
        <shortName evidence="12">SerRS</shortName>
    </alternativeName>
    <alternativeName>
        <fullName evidence="12">Seryl-tRNA(Ser/Sec) synthetase</fullName>
    </alternativeName>
</protein>
<accession>A0ABW8UC50</accession>
<dbReference type="PANTHER" id="PTHR43697:SF1">
    <property type="entry name" value="SERINE--TRNA LIGASE"/>
    <property type="match status" value="1"/>
</dbReference>
<evidence type="ECO:0000256" key="11">
    <source>
        <dbReference type="ARBA" id="ARBA00048823"/>
    </source>
</evidence>
<gene>
    <name evidence="12 15" type="primary">serS</name>
    <name evidence="15" type="ORF">ACEN34_07360</name>
</gene>
<sequence length="423" mass="47616">MLNPKLIRKQPELIKERLATRGVKPAEIDEYIALDQQNRDAITKAENLKKEKNQLTAEIKAADPRSAAGQSLIKQVKQLNNDIHTIETQQKKDAEQLNYIAVRLPNLPAADLPVGPDETSDTEVRKWGTIPEFDFTPKAHWEVGEKLDLLDFDRAAKVSGARFVYYKNAGAQLERAVYNFMLDLHTREQGYQEIIPPYLVTGKTMFGTGQFPKFKEDVYTVEATGMTLIPTAEVPLTNYYADEILDEADLPIYFTALTPCFRSEAGSAGRDTRGLIRMHQFNKVEMVKYSKPENSYAELEKLTKNAAEVLEKLGLAYHVITLSTGDIGFSAAKTYDIEVWMPQQKVYREISSCSNCLDFQARRAMIRYRKADGSVDYVHTLNGSGLAVGRTVAAILENYQQADGSVRVPEALQPYLHGLKIIK</sequence>
<dbReference type="NCBIfam" id="TIGR00414">
    <property type="entry name" value="serS"/>
    <property type="match status" value="1"/>
</dbReference>
<evidence type="ECO:0000256" key="2">
    <source>
        <dbReference type="ARBA" id="ARBA00005045"/>
    </source>
</evidence>
<evidence type="ECO:0000259" key="14">
    <source>
        <dbReference type="PROSITE" id="PS50862"/>
    </source>
</evidence>
<keyword evidence="4 12" id="KW-0963">Cytoplasm</keyword>
<comment type="catalytic activity">
    <reaction evidence="11 12">
        <text>tRNA(Ser) + L-serine + ATP = L-seryl-tRNA(Ser) + AMP + diphosphate + H(+)</text>
        <dbReference type="Rhea" id="RHEA:12292"/>
        <dbReference type="Rhea" id="RHEA-COMP:9669"/>
        <dbReference type="Rhea" id="RHEA-COMP:9703"/>
        <dbReference type="ChEBI" id="CHEBI:15378"/>
        <dbReference type="ChEBI" id="CHEBI:30616"/>
        <dbReference type="ChEBI" id="CHEBI:33019"/>
        <dbReference type="ChEBI" id="CHEBI:33384"/>
        <dbReference type="ChEBI" id="CHEBI:78442"/>
        <dbReference type="ChEBI" id="CHEBI:78533"/>
        <dbReference type="ChEBI" id="CHEBI:456215"/>
        <dbReference type="EC" id="6.1.1.11"/>
    </reaction>
</comment>
<dbReference type="CDD" id="cd00770">
    <property type="entry name" value="SerRS_core"/>
    <property type="match status" value="1"/>
</dbReference>
<feature type="binding site" evidence="12">
    <location>
        <begin position="262"/>
        <end position="264"/>
    </location>
    <ligand>
        <name>ATP</name>
        <dbReference type="ChEBI" id="CHEBI:30616"/>
    </ligand>
</feature>
<evidence type="ECO:0000256" key="13">
    <source>
        <dbReference type="SAM" id="Coils"/>
    </source>
</evidence>
<dbReference type="GO" id="GO:0004828">
    <property type="term" value="F:serine-tRNA ligase activity"/>
    <property type="evidence" value="ECO:0007669"/>
    <property type="project" value="UniProtKB-EC"/>
</dbReference>
<name>A0ABW8UC50_9LACO</name>
<dbReference type="InterPro" id="IPR045864">
    <property type="entry name" value="aa-tRNA-synth_II/BPL/LPL"/>
</dbReference>
<comment type="subunit">
    <text evidence="12">Homodimer. The tRNA molecule binds across the dimer.</text>
</comment>
<comment type="similarity">
    <text evidence="3 12">Belongs to the class-II aminoacyl-tRNA synthetase family. Type-1 seryl-tRNA synthetase subfamily.</text>
</comment>
<dbReference type="SUPFAM" id="SSF46589">
    <property type="entry name" value="tRNA-binding arm"/>
    <property type="match status" value="1"/>
</dbReference>
<feature type="domain" description="Aminoacyl-transfer RNA synthetases class-II family profile" evidence="14">
    <location>
        <begin position="134"/>
        <end position="409"/>
    </location>
</feature>
<comment type="caution">
    <text evidence="12">Lacks conserved residue(s) required for the propagation of feature annotation.</text>
</comment>
<dbReference type="EMBL" id="JBGQPK010000025">
    <property type="protein sequence ID" value="MFL2029432.1"/>
    <property type="molecule type" value="Genomic_DNA"/>
</dbReference>
<evidence type="ECO:0000313" key="16">
    <source>
        <dbReference type="Proteomes" id="UP001625389"/>
    </source>
</evidence>
<dbReference type="PIRSF" id="PIRSF001529">
    <property type="entry name" value="Ser-tRNA-synth_IIa"/>
    <property type="match status" value="1"/>
</dbReference>
<evidence type="ECO:0000256" key="5">
    <source>
        <dbReference type="ARBA" id="ARBA00022598"/>
    </source>
</evidence>
<dbReference type="PRINTS" id="PR00981">
    <property type="entry name" value="TRNASYNTHSER"/>
</dbReference>
<evidence type="ECO:0000256" key="10">
    <source>
        <dbReference type="ARBA" id="ARBA00047929"/>
    </source>
</evidence>
<keyword evidence="6 12" id="KW-0547">Nucleotide-binding</keyword>
<dbReference type="InterPro" id="IPR033729">
    <property type="entry name" value="SerRS_core"/>
</dbReference>
<evidence type="ECO:0000256" key="9">
    <source>
        <dbReference type="ARBA" id="ARBA00023146"/>
    </source>
</evidence>
<evidence type="ECO:0000256" key="6">
    <source>
        <dbReference type="ARBA" id="ARBA00022741"/>
    </source>
</evidence>
<comment type="function">
    <text evidence="12">Catalyzes the attachment of serine to tRNA(Ser). Is also able to aminoacylate tRNA(Sec) with serine, to form the misacylated tRNA L-seryl-tRNA(Sec), which will be further converted into selenocysteinyl-tRNA(Sec).</text>
</comment>
<keyword evidence="9 12" id="KW-0030">Aminoacyl-tRNA synthetase</keyword>
<dbReference type="PANTHER" id="PTHR43697">
    <property type="entry name" value="SERYL-TRNA SYNTHETASE"/>
    <property type="match status" value="1"/>
</dbReference>
<comment type="caution">
    <text evidence="15">The sequence shown here is derived from an EMBL/GenBank/DDBJ whole genome shotgun (WGS) entry which is preliminary data.</text>
</comment>
<dbReference type="InterPro" id="IPR002314">
    <property type="entry name" value="aa-tRNA-synt_IIb"/>
</dbReference>
<dbReference type="InterPro" id="IPR006195">
    <property type="entry name" value="aa-tRNA-synth_II"/>
</dbReference>
<dbReference type="Gene3D" id="3.30.930.10">
    <property type="entry name" value="Bira Bifunctional Protein, Domain 2"/>
    <property type="match status" value="1"/>
</dbReference>
<comment type="pathway">
    <text evidence="2 12">Aminoacyl-tRNA biosynthesis; selenocysteinyl-tRNA(Sec) biosynthesis; L-seryl-tRNA(Sec) from L-serine and tRNA(Sec): step 1/1.</text>
</comment>
<comment type="domain">
    <text evidence="12">Consists of two distinct domains, a catalytic core and a N-terminal extension that is involved in tRNA binding.</text>
</comment>
<evidence type="ECO:0000256" key="4">
    <source>
        <dbReference type="ARBA" id="ARBA00022490"/>
    </source>
</evidence>
<keyword evidence="5 12" id="KW-0436">Ligase</keyword>
<keyword evidence="16" id="KW-1185">Reference proteome</keyword>
<feature type="coiled-coil region" evidence="13">
    <location>
        <begin position="31"/>
        <end position="58"/>
    </location>
</feature>
<feature type="binding site" evidence="12">
    <location>
        <begin position="349"/>
        <end position="352"/>
    </location>
    <ligand>
        <name>ATP</name>
        <dbReference type="ChEBI" id="CHEBI:30616"/>
    </ligand>
</feature>
<evidence type="ECO:0000256" key="7">
    <source>
        <dbReference type="ARBA" id="ARBA00022840"/>
    </source>
</evidence>
<dbReference type="HAMAP" id="MF_00176">
    <property type="entry name" value="Ser_tRNA_synth_type1"/>
    <property type="match status" value="1"/>
</dbReference>
<dbReference type="PROSITE" id="PS50862">
    <property type="entry name" value="AA_TRNA_LIGASE_II"/>
    <property type="match status" value="1"/>
</dbReference>
<evidence type="ECO:0000313" key="15">
    <source>
        <dbReference type="EMBL" id="MFL2029432.1"/>
    </source>
</evidence>
<proteinExistence type="inferred from homology"/>